<organism evidence="1 2">
    <name type="scientific">Arabis alpina</name>
    <name type="common">Alpine rock-cress</name>
    <dbReference type="NCBI Taxonomy" id="50452"/>
    <lineage>
        <taxon>Eukaryota</taxon>
        <taxon>Viridiplantae</taxon>
        <taxon>Streptophyta</taxon>
        <taxon>Embryophyta</taxon>
        <taxon>Tracheophyta</taxon>
        <taxon>Spermatophyta</taxon>
        <taxon>Magnoliopsida</taxon>
        <taxon>eudicotyledons</taxon>
        <taxon>Gunneridae</taxon>
        <taxon>Pentapetalae</taxon>
        <taxon>rosids</taxon>
        <taxon>malvids</taxon>
        <taxon>Brassicales</taxon>
        <taxon>Brassicaceae</taxon>
        <taxon>Arabideae</taxon>
        <taxon>Arabis</taxon>
    </lineage>
</organism>
<dbReference type="EMBL" id="CM002873">
    <property type="protein sequence ID" value="KFK33774.1"/>
    <property type="molecule type" value="Genomic_DNA"/>
</dbReference>
<dbReference type="Gramene" id="KFK33774">
    <property type="protein sequence ID" value="KFK33774"/>
    <property type="gene ID" value="AALP_AA5G058400"/>
</dbReference>
<reference evidence="2" key="1">
    <citation type="journal article" date="2015" name="Nat. Plants">
        <title>Genome expansion of Arabis alpina linked with retrotransposition and reduced symmetric DNA methylation.</title>
        <authorList>
            <person name="Willing E.M."/>
            <person name="Rawat V."/>
            <person name="Mandakova T."/>
            <person name="Maumus F."/>
            <person name="James G.V."/>
            <person name="Nordstroem K.J."/>
            <person name="Becker C."/>
            <person name="Warthmann N."/>
            <person name="Chica C."/>
            <person name="Szarzynska B."/>
            <person name="Zytnicki M."/>
            <person name="Albani M.C."/>
            <person name="Kiefer C."/>
            <person name="Bergonzi S."/>
            <person name="Castaings L."/>
            <person name="Mateos J.L."/>
            <person name="Berns M.C."/>
            <person name="Bujdoso N."/>
            <person name="Piofczyk T."/>
            <person name="de Lorenzo L."/>
            <person name="Barrero-Sicilia C."/>
            <person name="Mateos I."/>
            <person name="Piednoel M."/>
            <person name="Hagmann J."/>
            <person name="Chen-Min-Tao R."/>
            <person name="Iglesias-Fernandez R."/>
            <person name="Schuster S.C."/>
            <person name="Alonso-Blanco C."/>
            <person name="Roudier F."/>
            <person name="Carbonero P."/>
            <person name="Paz-Ares J."/>
            <person name="Davis S.J."/>
            <person name="Pecinka A."/>
            <person name="Quesneville H."/>
            <person name="Colot V."/>
            <person name="Lysak M.A."/>
            <person name="Weigel D."/>
            <person name="Coupland G."/>
            <person name="Schneeberger K."/>
        </authorList>
    </citation>
    <scope>NUCLEOTIDE SEQUENCE [LARGE SCALE GENOMIC DNA]</scope>
    <source>
        <strain evidence="2">cv. Pajares</strain>
    </source>
</reference>
<evidence type="ECO:0000313" key="1">
    <source>
        <dbReference type="EMBL" id="KFK33774.1"/>
    </source>
</evidence>
<proteinExistence type="predicted"/>
<accession>A0A087GV72</accession>
<name>A0A087GV72_ARAAL</name>
<evidence type="ECO:0000313" key="2">
    <source>
        <dbReference type="Proteomes" id="UP000029120"/>
    </source>
</evidence>
<protein>
    <submittedName>
        <fullName evidence="1">Uncharacterized protein</fullName>
    </submittedName>
</protein>
<dbReference type="Proteomes" id="UP000029120">
    <property type="component" value="Chromosome 5"/>
</dbReference>
<gene>
    <name evidence="1" type="ordered locus">AALP_Aa5g058400</name>
</gene>
<dbReference type="AlphaFoldDB" id="A0A087GV72"/>
<sequence>MRCKLAVLDRSNDGVPLINQQIAPTFLSIWFESFEDILNSG</sequence>
<keyword evidence="2" id="KW-1185">Reference proteome</keyword>